<evidence type="ECO:0000256" key="4">
    <source>
        <dbReference type="ARBA" id="ARBA00010541"/>
    </source>
</evidence>
<evidence type="ECO:0000256" key="3">
    <source>
        <dbReference type="ARBA" id="ARBA00004375"/>
    </source>
</evidence>
<evidence type="ECO:0000256" key="9">
    <source>
        <dbReference type="ARBA" id="ARBA00022703"/>
    </source>
</evidence>
<evidence type="ECO:0000256" key="18">
    <source>
        <dbReference type="ARBA" id="ARBA00035606"/>
    </source>
</evidence>
<dbReference type="EC" id="3.4.21.108" evidence="5"/>
<dbReference type="SMART" id="SM00228">
    <property type="entry name" value="PDZ"/>
    <property type="match status" value="1"/>
</dbReference>
<dbReference type="GO" id="GO:0006508">
    <property type="term" value="P:proteolysis"/>
    <property type="evidence" value="ECO:0007669"/>
    <property type="project" value="UniProtKB-KW"/>
</dbReference>
<evidence type="ECO:0000313" key="21">
    <source>
        <dbReference type="Proteomes" id="UP000677054"/>
    </source>
</evidence>
<dbReference type="InterPro" id="IPR036034">
    <property type="entry name" value="PDZ_sf"/>
</dbReference>
<dbReference type="SUPFAM" id="SSF50156">
    <property type="entry name" value="PDZ domain-like"/>
    <property type="match status" value="1"/>
</dbReference>
<feature type="domain" description="PDZ" evidence="19">
    <location>
        <begin position="459"/>
        <end position="514"/>
    </location>
</feature>
<evidence type="ECO:0000256" key="1">
    <source>
        <dbReference type="ARBA" id="ARBA00001760"/>
    </source>
</evidence>
<keyword evidence="14" id="KW-0496">Mitochondrion</keyword>
<dbReference type="Pfam" id="PF17820">
    <property type="entry name" value="PDZ_6"/>
    <property type="match status" value="1"/>
</dbReference>
<evidence type="ECO:0000256" key="2">
    <source>
        <dbReference type="ARBA" id="ARBA00004304"/>
    </source>
</evidence>
<dbReference type="PANTHER" id="PTHR22939">
    <property type="entry name" value="SERINE PROTEASE FAMILY S1C HTRA-RELATED"/>
    <property type="match status" value="1"/>
</dbReference>
<evidence type="ECO:0000256" key="16">
    <source>
        <dbReference type="ARBA" id="ARBA00023145"/>
    </source>
</evidence>
<dbReference type="InterPro" id="IPR041489">
    <property type="entry name" value="PDZ_6"/>
</dbReference>
<evidence type="ECO:0000256" key="17">
    <source>
        <dbReference type="ARBA" id="ARBA00029644"/>
    </source>
</evidence>
<keyword evidence="21" id="KW-1185">Reference proteome</keyword>
<dbReference type="PANTHER" id="PTHR22939:SF129">
    <property type="entry name" value="SERINE PROTEASE HTRA2, MITOCHONDRIAL"/>
    <property type="match status" value="1"/>
</dbReference>
<dbReference type="Gene3D" id="2.40.10.120">
    <property type="match status" value="1"/>
</dbReference>
<evidence type="ECO:0000256" key="14">
    <source>
        <dbReference type="ARBA" id="ARBA00023128"/>
    </source>
</evidence>
<dbReference type="Pfam" id="PF07426">
    <property type="entry name" value="Dynactin_p22"/>
    <property type="match status" value="1"/>
</dbReference>
<evidence type="ECO:0000256" key="15">
    <source>
        <dbReference type="ARBA" id="ARBA00023136"/>
    </source>
</evidence>
<evidence type="ECO:0000313" key="20">
    <source>
        <dbReference type="EMBL" id="CAD7248104.1"/>
    </source>
</evidence>
<evidence type="ECO:0000256" key="8">
    <source>
        <dbReference type="ARBA" id="ARBA00022692"/>
    </source>
</evidence>
<keyword evidence="15" id="KW-0472">Membrane</keyword>
<dbReference type="FunFam" id="2.40.10.120:FF:000004">
    <property type="entry name" value="Serine protease HTRA2, mitochondrial"/>
    <property type="match status" value="1"/>
</dbReference>
<dbReference type="GO" id="GO:0006915">
    <property type="term" value="P:apoptotic process"/>
    <property type="evidence" value="ECO:0007669"/>
    <property type="project" value="UniProtKB-KW"/>
</dbReference>
<comment type="similarity">
    <text evidence="4">Belongs to the peptidase S1C family.</text>
</comment>
<organism evidence="20">
    <name type="scientific">Darwinula stevensoni</name>
    <dbReference type="NCBI Taxonomy" id="69355"/>
    <lineage>
        <taxon>Eukaryota</taxon>
        <taxon>Metazoa</taxon>
        <taxon>Ecdysozoa</taxon>
        <taxon>Arthropoda</taxon>
        <taxon>Crustacea</taxon>
        <taxon>Oligostraca</taxon>
        <taxon>Ostracoda</taxon>
        <taxon>Podocopa</taxon>
        <taxon>Podocopida</taxon>
        <taxon>Darwinulocopina</taxon>
        <taxon>Darwinuloidea</taxon>
        <taxon>Darwinulidae</taxon>
        <taxon>Darwinula</taxon>
    </lineage>
</organism>
<name>A0A7R9A4P3_9CRUS</name>
<dbReference type="GO" id="GO:0007005">
    <property type="term" value="P:mitochondrion organization"/>
    <property type="evidence" value="ECO:0007669"/>
    <property type="project" value="UniProtKB-ARBA"/>
</dbReference>
<comment type="subcellular location">
    <subcellularLocation>
        <location evidence="3">Mitochondrion intermembrane space</location>
        <topology evidence="3">Single-pass membrane protein</topology>
    </subcellularLocation>
    <subcellularLocation>
        <location evidence="2">Mitochondrion membrane</location>
        <topology evidence="2">Single-pass membrane protein</topology>
    </subcellularLocation>
</comment>
<dbReference type="GO" id="GO:0004252">
    <property type="term" value="F:serine-type endopeptidase activity"/>
    <property type="evidence" value="ECO:0007669"/>
    <property type="project" value="InterPro"/>
</dbReference>
<comment type="function">
    <text evidence="18">Serine protease that shows proteolytic activity against a non-specific substrate beta-casein. Promotes or induces cell death either by direct binding to and inhibition of BIRC proteins (also called inhibitor of apoptosis proteins, IAPs), leading to an increase in caspase activity, or by a BIRC inhibition-independent, caspase-independent and serine protease activity-dependent mechanism. Can antagonize antiapoptotic activity of th/Diap1 by directly inducing the degradation of th/Diap1.</text>
</comment>
<dbReference type="AlphaFoldDB" id="A0A7R9A4P3"/>
<evidence type="ECO:0000256" key="13">
    <source>
        <dbReference type="ARBA" id="ARBA00022989"/>
    </source>
</evidence>
<dbReference type="GO" id="GO:0043065">
    <property type="term" value="P:positive regulation of apoptotic process"/>
    <property type="evidence" value="ECO:0007669"/>
    <property type="project" value="UniProtKB-ARBA"/>
</dbReference>
<evidence type="ECO:0000259" key="19">
    <source>
        <dbReference type="PROSITE" id="PS50106"/>
    </source>
</evidence>
<dbReference type="GO" id="GO:0031966">
    <property type="term" value="C:mitochondrial membrane"/>
    <property type="evidence" value="ECO:0007669"/>
    <property type="project" value="UniProtKB-SubCell"/>
</dbReference>
<dbReference type="InterPro" id="IPR001940">
    <property type="entry name" value="Peptidase_S1C"/>
</dbReference>
<evidence type="ECO:0000256" key="10">
    <source>
        <dbReference type="ARBA" id="ARBA00022801"/>
    </source>
</evidence>
<evidence type="ECO:0000256" key="7">
    <source>
        <dbReference type="ARBA" id="ARBA00022670"/>
    </source>
</evidence>
<dbReference type="GO" id="GO:0005758">
    <property type="term" value="C:mitochondrial intermembrane space"/>
    <property type="evidence" value="ECO:0007669"/>
    <property type="project" value="UniProtKB-SubCell"/>
</dbReference>
<dbReference type="Proteomes" id="UP000677054">
    <property type="component" value="Unassembled WGS sequence"/>
</dbReference>
<proteinExistence type="inferred from homology"/>
<keyword evidence="16" id="KW-0865">Zymogen</keyword>
<dbReference type="EMBL" id="LR901226">
    <property type="protein sequence ID" value="CAD7248104.1"/>
    <property type="molecule type" value="Genomic_DNA"/>
</dbReference>
<reference evidence="20" key="1">
    <citation type="submission" date="2020-11" db="EMBL/GenBank/DDBJ databases">
        <authorList>
            <person name="Tran Van P."/>
        </authorList>
    </citation>
    <scope>NUCLEOTIDE SEQUENCE</scope>
</reference>
<dbReference type="GO" id="GO:0005869">
    <property type="term" value="C:dynactin complex"/>
    <property type="evidence" value="ECO:0007669"/>
    <property type="project" value="InterPro"/>
</dbReference>
<keyword evidence="12" id="KW-0809">Transit peptide</keyword>
<keyword evidence="13" id="KW-1133">Transmembrane helix</keyword>
<sequence length="526" mass="57465">MTASPTPMSDAMLFKQLEERVRQLEVQVHGSSSCSESPDQKRDTDSNISEKLQKLNQQLSLLSAGREKIARAFERVGELEKLLEADLEGKTLSTSAKLEIFIAEEPLLRQSHSLLEKAKELSPILNSEHLKSASDLDGRLKIVCARHLQQREEIDKLVAEAQAVLTHCFSSFSYIIYKYCSGGVLAARPSEKDKILQSSARDQYNFIADVVEYTAPGVVLIEVRDTRLRDWVSGKPLTVSNGSGFIIDSDGVILTNAHVVTKKQHSSLIVKLQDGREFTGRVEFVDRLSDLATVRIPCKGLPTLSLGESSKMRPGEWVVAMGSPLTLNNTITVGVISSVNRGSKELGLEHQDIDYIQTDAAITFGNSGGPLVNLDGEVIGINAMKVTEGISFAIPSDHAKQFIAEIAARKAGMISPETPGRVASGKRYVGITMITLTPNILRIIEQRGISSFPSHVTHGVLVFRVIQGSPARRSGLQNADIITHINGTPLYSASDVNKIVESGKELRMSVVRGKNVFEVTVLPEES</sequence>
<evidence type="ECO:0000256" key="12">
    <source>
        <dbReference type="ARBA" id="ARBA00022946"/>
    </source>
</evidence>
<dbReference type="InterPro" id="IPR001478">
    <property type="entry name" value="PDZ"/>
</dbReference>
<dbReference type="Pfam" id="PF13365">
    <property type="entry name" value="Trypsin_2"/>
    <property type="match status" value="1"/>
</dbReference>
<accession>A0A7R9A4P3</accession>
<dbReference type="OrthoDB" id="4217619at2759"/>
<comment type="catalytic activity">
    <reaction evidence="1">
        <text>Cleavage of non-polar aliphatic amino-acids at the P1 position, with a preference for Val, Ile and Met. At the P2 and P3 positions, Arg is selected most strongly with a secondary preference for other hydrophilic residues.</text>
        <dbReference type="EC" id="3.4.21.108"/>
    </reaction>
</comment>
<gene>
    <name evidence="20" type="ORF">DSTB1V02_LOCUS7925</name>
</gene>
<keyword evidence="8" id="KW-0812">Transmembrane</keyword>
<dbReference type="EMBL" id="CAJPEV010001709">
    <property type="protein sequence ID" value="CAG0893962.1"/>
    <property type="molecule type" value="Genomic_DNA"/>
</dbReference>
<keyword evidence="11" id="KW-0720">Serine protease</keyword>
<dbReference type="SUPFAM" id="SSF50494">
    <property type="entry name" value="Trypsin-like serine proteases"/>
    <property type="match status" value="1"/>
</dbReference>
<keyword evidence="10" id="KW-0378">Hydrolase</keyword>
<evidence type="ECO:0000256" key="6">
    <source>
        <dbReference type="ARBA" id="ARBA00016929"/>
    </source>
</evidence>
<evidence type="ECO:0000256" key="11">
    <source>
        <dbReference type="ARBA" id="ARBA00022825"/>
    </source>
</evidence>
<dbReference type="PRINTS" id="PR00834">
    <property type="entry name" value="PROTEASES2C"/>
</dbReference>
<keyword evidence="9" id="KW-0053">Apoptosis</keyword>
<dbReference type="GO" id="GO:0061640">
    <property type="term" value="P:cytoskeleton-dependent cytokinesis"/>
    <property type="evidence" value="ECO:0007669"/>
    <property type="project" value="InterPro"/>
</dbReference>
<protein>
    <recommendedName>
        <fullName evidence="6">Serine protease HTRA2, mitochondrial</fullName>
        <ecNumber evidence="5">3.4.21.108</ecNumber>
    </recommendedName>
    <alternativeName>
        <fullName evidence="17">High temperature requirement protein A2</fullName>
    </alternativeName>
</protein>
<keyword evidence="7" id="KW-0645">Protease</keyword>
<dbReference type="InterPro" id="IPR009991">
    <property type="entry name" value="DCTN3"/>
</dbReference>
<evidence type="ECO:0000256" key="5">
    <source>
        <dbReference type="ARBA" id="ARBA00013033"/>
    </source>
</evidence>
<dbReference type="PROSITE" id="PS50106">
    <property type="entry name" value="PDZ"/>
    <property type="match status" value="1"/>
</dbReference>
<dbReference type="Gene3D" id="2.30.42.10">
    <property type="match status" value="1"/>
</dbReference>
<dbReference type="InterPro" id="IPR009003">
    <property type="entry name" value="Peptidase_S1_PA"/>
</dbReference>